<sequence>MSFATLKTARHPAIQTSANPSSGDGAATIGSTRWKTSILYKLEKRRSTRTWSQLSKVARILCRRSKRSKSMAKKVPWMALIAFTEDELRLDPKYLEGDAAISRNFTTEPNKPVPRIEQDANLAVQLPLNQLLNLADCQTPVKVAGHDTSKETSLSAIFLKPSLFNELFRNQSINDGDQRFPDLSRHGYLSHVRQINTEGMAEAGVEKFAHHSIVLSHRTGPVNQKTKTPVVVHLVSLEGIENMEWPIPDSAQFVAMSSLSSWTYMCHPPGTFDVERMIRDLGTTRGPLRGTLPSSSTIDARVDPSSQGQRLAKRFSDGYTLTRHRTKIGEITTALVRGALTPTFVTRPILEDLSKMSDYGTDLEIWDHEAGLVDITYSLAWQLGRTLAMADGGFSIALMKLRSQIYVEAMKQAKGNISMGRDVCVPKDEAMNATANIMEALDKLQGDGPNTEIGQRRLMDRWKMDRWNGEVKDPVGSSPNRKLNTRYTGARKMAEEFKTSADPDSDDIYNELDQPTSSEWQLVLSWTLDKMFLSGIPSQYLVVDPGYLPPESLRFFHIDPNWIDAFLDGALSLGNHLTTRIDKVRLTIKRLINDYITTPLPTTNHPPPIPLYGFLIRSDVVTHFPDLRVTAESEPPKADPNAPPTLRQVLLADGVLMCLVDTSPLSNGPSRLTGLRFTLPPHQLSFEIGTHLDGQSLSTRYKKTYTGSDGSNHSDALCPDYKLTLDESLKDKGSSIFAWGANNEIRSLQFPAWLNKLLENSESNMHGKDENFTCKVMTSALVGMQLTKPPVETFISVDEESRVPYKSS</sequence>
<keyword evidence="3" id="KW-1185">Reference proteome</keyword>
<comment type="caution">
    <text evidence="2">The sequence shown here is derived from an EMBL/GenBank/DDBJ whole genome shotgun (WGS) entry which is preliminary data.</text>
</comment>
<gene>
    <name evidence="2" type="ORF">BP5796_12566</name>
</gene>
<proteinExistence type="predicted"/>
<evidence type="ECO:0000313" key="3">
    <source>
        <dbReference type="Proteomes" id="UP000256328"/>
    </source>
</evidence>
<dbReference type="EMBL" id="PDLN01000022">
    <property type="protein sequence ID" value="RDW57765.1"/>
    <property type="molecule type" value="Genomic_DNA"/>
</dbReference>
<dbReference type="OrthoDB" id="3029913at2759"/>
<organism evidence="2 3">
    <name type="scientific">Coleophoma crateriformis</name>
    <dbReference type="NCBI Taxonomy" id="565419"/>
    <lineage>
        <taxon>Eukaryota</taxon>
        <taxon>Fungi</taxon>
        <taxon>Dikarya</taxon>
        <taxon>Ascomycota</taxon>
        <taxon>Pezizomycotina</taxon>
        <taxon>Leotiomycetes</taxon>
        <taxon>Helotiales</taxon>
        <taxon>Dermateaceae</taxon>
        <taxon>Coleophoma</taxon>
    </lineage>
</organism>
<dbReference type="AlphaFoldDB" id="A0A3D8Q7E7"/>
<reference evidence="2 3" key="1">
    <citation type="journal article" date="2018" name="IMA Fungus">
        <title>IMA Genome-F 9: Draft genome sequence of Annulohypoxylon stygium, Aspergillus mulundensis, Berkeleyomyces basicola (syn. Thielaviopsis basicola), Ceratocystis smalleyi, two Cercospora beticola strains, Coleophoma cylindrospora, Fusarium fracticaudum, Phialophora cf. hyalina, and Morchella septimelata.</title>
        <authorList>
            <person name="Wingfield B.D."/>
            <person name="Bills G.F."/>
            <person name="Dong Y."/>
            <person name="Huang W."/>
            <person name="Nel W.J."/>
            <person name="Swalarsk-Parry B.S."/>
            <person name="Vaghefi N."/>
            <person name="Wilken P.M."/>
            <person name="An Z."/>
            <person name="de Beer Z.W."/>
            <person name="De Vos L."/>
            <person name="Chen L."/>
            <person name="Duong T.A."/>
            <person name="Gao Y."/>
            <person name="Hammerbacher A."/>
            <person name="Kikkert J.R."/>
            <person name="Li Y."/>
            <person name="Li H."/>
            <person name="Li K."/>
            <person name="Li Q."/>
            <person name="Liu X."/>
            <person name="Ma X."/>
            <person name="Naidoo K."/>
            <person name="Pethybridge S.J."/>
            <person name="Sun J."/>
            <person name="Steenkamp E.T."/>
            <person name="van der Nest M.A."/>
            <person name="van Wyk S."/>
            <person name="Wingfield M.J."/>
            <person name="Xiong C."/>
            <person name="Yue Q."/>
            <person name="Zhang X."/>
        </authorList>
    </citation>
    <scope>NUCLEOTIDE SEQUENCE [LARGE SCALE GENOMIC DNA]</scope>
    <source>
        <strain evidence="2 3">BP5796</strain>
    </source>
</reference>
<evidence type="ECO:0000256" key="1">
    <source>
        <dbReference type="SAM" id="MobiDB-lite"/>
    </source>
</evidence>
<feature type="region of interest" description="Disordered" evidence="1">
    <location>
        <begin position="1"/>
        <end position="29"/>
    </location>
</feature>
<accession>A0A3D8Q7E7</accession>
<protein>
    <submittedName>
        <fullName evidence="2">Uncharacterized protein</fullName>
    </submittedName>
</protein>
<evidence type="ECO:0000313" key="2">
    <source>
        <dbReference type="EMBL" id="RDW57765.1"/>
    </source>
</evidence>
<dbReference type="Proteomes" id="UP000256328">
    <property type="component" value="Unassembled WGS sequence"/>
</dbReference>
<name>A0A3D8Q7E7_9HELO</name>